<dbReference type="SUPFAM" id="SSF52440">
    <property type="entry name" value="PreATP-grasp domain"/>
    <property type="match status" value="1"/>
</dbReference>
<reference evidence="8" key="1">
    <citation type="submission" date="2021-01" db="EMBL/GenBank/DDBJ databases">
        <authorList>
            <person name="Corre E."/>
            <person name="Pelletier E."/>
            <person name="Niang G."/>
            <person name="Scheremetjew M."/>
            <person name="Finn R."/>
            <person name="Kale V."/>
            <person name="Holt S."/>
            <person name="Cochrane G."/>
            <person name="Meng A."/>
            <person name="Brown T."/>
            <person name="Cohen L."/>
        </authorList>
    </citation>
    <scope>NUCLEOTIDE SEQUENCE</scope>
    <source>
        <strain evidence="8">CCCM811</strain>
    </source>
</reference>
<feature type="domain" description="Synapsin pre-ATP-grasp" evidence="6">
    <location>
        <begin position="21"/>
        <end position="126"/>
    </location>
</feature>
<evidence type="ECO:0000256" key="4">
    <source>
        <dbReference type="ARBA" id="ARBA00034103"/>
    </source>
</evidence>
<evidence type="ECO:0000259" key="7">
    <source>
        <dbReference type="Pfam" id="PF02750"/>
    </source>
</evidence>
<evidence type="ECO:0000256" key="5">
    <source>
        <dbReference type="SAM" id="MobiDB-lite"/>
    </source>
</evidence>
<dbReference type="Gene3D" id="3.30.470.20">
    <property type="entry name" value="ATP-grasp fold, B domain"/>
    <property type="match status" value="1"/>
</dbReference>
<dbReference type="InterPro" id="IPR013815">
    <property type="entry name" value="ATP_grasp_subdomain_1"/>
</dbReference>
<evidence type="ECO:0000313" key="8">
    <source>
        <dbReference type="EMBL" id="CAE0660210.1"/>
    </source>
</evidence>
<evidence type="ECO:0000256" key="1">
    <source>
        <dbReference type="ARBA" id="ARBA00008243"/>
    </source>
</evidence>
<dbReference type="PANTHER" id="PTHR10841:SF17">
    <property type="entry name" value="SYNAPSIN"/>
    <property type="match status" value="1"/>
</dbReference>
<comment type="similarity">
    <text evidence="1">Belongs to the synapsin family.</text>
</comment>
<feature type="region of interest" description="Disordered" evidence="5">
    <location>
        <begin position="333"/>
        <end position="396"/>
    </location>
</feature>
<name>A0A7S3YS46_9EUKA</name>
<sequence length="396" mass="43873">MSWLFGGSSEPERKKKSGPALTILVIDSGSKSSDWKKIFDGKELKGVDRPLQVIQCGWDDFHVMSDGPFSSSPCIVNVRVSVEGDVERKRVVTIKPAFVLVRNEVCALSHDRRAKLFGLMYGNIPSVNTLKSIYMFCERPIVQAELNRISRCHGDKFLLVPQSYFASYQEFFYGNTFPAVIKVGSAHAGFGKMKIANHKDMEDFKSVLAVADKYCTAEPFIDGKYDLRIQKIGSHYRAFKRMSISGTWKTNTQSSHVEEIDVKPEYKFWADEASKMFGGLDILTVDAIHNNNNGKEYIMEVNGTSSGLLPSRQAEDDAHIRDLVLAKMEEEYGEKKKKKKKKDEPLQGAGEAATAAAAAVVDNEKGETAVAAAGDDDDDGSVEEGTRSVDATLIQE</sequence>
<evidence type="ECO:0000259" key="6">
    <source>
        <dbReference type="Pfam" id="PF02078"/>
    </source>
</evidence>
<feature type="compositionally biased region" description="Low complexity" evidence="5">
    <location>
        <begin position="348"/>
        <end position="359"/>
    </location>
</feature>
<organism evidence="8">
    <name type="scientific">Lotharella globosa</name>
    <dbReference type="NCBI Taxonomy" id="91324"/>
    <lineage>
        <taxon>Eukaryota</taxon>
        <taxon>Sar</taxon>
        <taxon>Rhizaria</taxon>
        <taxon>Cercozoa</taxon>
        <taxon>Chlorarachniophyceae</taxon>
        <taxon>Lotharella</taxon>
    </lineage>
</organism>
<dbReference type="Pfam" id="PF02078">
    <property type="entry name" value="Synapsin"/>
    <property type="match status" value="1"/>
</dbReference>
<dbReference type="GO" id="GO:0005524">
    <property type="term" value="F:ATP binding"/>
    <property type="evidence" value="ECO:0007669"/>
    <property type="project" value="InterPro"/>
</dbReference>
<evidence type="ECO:0000256" key="3">
    <source>
        <dbReference type="ARBA" id="ARBA00023018"/>
    </source>
</evidence>
<dbReference type="EMBL" id="HBIV01016221">
    <property type="protein sequence ID" value="CAE0660210.1"/>
    <property type="molecule type" value="Transcribed_RNA"/>
</dbReference>
<comment type="subcellular location">
    <subcellularLocation>
        <location evidence="4">Synapse</location>
    </subcellularLocation>
</comment>
<dbReference type="InterPro" id="IPR020897">
    <property type="entry name" value="Synapsin_pre-ATP-grasp_dom"/>
</dbReference>
<accession>A0A7S3YS46</accession>
<dbReference type="PRINTS" id="PR01368">
    <property type="entry name" value="SYNAPSIN"/>
</dbReference>
<dbReference type="Gene3D" id="3.30.1490.20">
    <property type="entry name" value="ATP-grasp fold, A domain"/>
    <property type="match status" value="1"/>
</dbReference>
<dbReference type="SUPFAM" id="SSF56059">
    <property type="entry name" value="Glutathione synthetase ATP-binding domain-like"/>
    <property type="match status" value="1"/>
</dbReference>
<keyword evidence="3" id="KW-0770">Synapse</keyword>
<feature type="domain" description="Synapsin ATP-binding" evidence="7">
    <location>
        <begin position="128"/>
        <end position="329"/>
    </location>
</feature>
<dbReference type="Pfam" id="PF02750">
    <property type="entry name" value="Synapsin_C"/>
    <property type="match status" value="1"/>
</dbReference>
<dbReference type="InterPro" id="IPR001359">
    <property type="entry name" value="Synapsin"/>
</dbReference>
<dbReference type="AlphaFoldDB" id="A0A7S3YS46"/>
<protein>
    <recommendedName>
        <fullName evidence="9">ATP-grasp domain-containing protein</fullName>
    </recommendedName>
</protein>
<evidence type="ECO:0008006" key="9">
    <source>
        <dbReference type="Google" id="ProtNLM"/>
    </source>
</evidence>
<dbReference type="FunFam" id="3.30.470.20:FF:000059">
    <property type="entry name" value="Synapsin-3"/>
    <property type="match status" value="1"/>
</dbReference>
<evidence type="ECO:0000256" key="2">
    <source>
        <dbReference type="ARBA" id="ARBA00022553"/>
    </source>
</evidence>
<proteinExistence type="inferred from homology"/>
<dbReference type="InterPro" id="IPR020898">
    <property type="entry name" value="Synapsin_ATP-bd_dom"/>
</dbReference>
<dbReference type="InterPro" id="IPR016185">
    <property type="entry name" value="PreATP-grasp_dom_sf"/>
</dbReference>
<keyword evidence="2" id="KW-0597">Phosphoprotein</keyword>
<gene>
    <name evidence="8" type="ORF">LGLO00237_LOCUS11791</name>
</gene>
<dbReference type="Gene3D" id="3.40.50.20">
    <property type="match status" value="1"/>
</dbReference>
<dbReference type="PANTHER" id="PTHR10841">
    <property type="entry name" value="SYNAPSIN"/>
    <property type="match status" value="1"/>
</dbReference>